<evidence type="ECO:0000313" key="1">
    <source>
        <dbReference type="EMBL" id="MDM8563191.1"/>
    </source>
</evidence>
<proteinExistence type="predicted"/>
<feature type="non-terminal residue" evidence="1">
    <location>
        <position position="188"/>
    </location>
</feature>
<name>A0ABT7VUG3_9GAMM</name>
<organism evidence="1 2">
    <name type="scientific">Candidatus Marithioploca araucensis</name>
    <dbReference type="NCBI Taxonomy" id="70273"/>
    <lineage>
        <taxon>Bacteria</taxon>
        <taxon>Pseudomonadati</taxon>
        <taxon>Pseudomonadota</taxon>
        <taxon>Gammaproteobacteria</taxon>
        <taxon>Thiotrichales</taxon>
        <taxon>Thiotrichaceae</taxon>
        <taxon>Candidatus Marithioploca</taxon>
    </lineage>
</organism>
<dbReference type="NCBIfam" id="TIGR03187">
    <property type="entry name" value="DGQHR"/>
    <property type="match status" value="1"/>
</dbReference>
<dbReference type="CDD" id="cd16413">
    <property type="entry name" value="DGQHR_domain"/>
    <property type="match status" value="1"/>
</dbReference>
<reference evidence="1" key="1">
    <citation type="submission" date="2023-06" db="EMBL/GenBank/DDBJ databases">
        <title>Uncultivated large filamentous bacteria from sulfidic sediments reveal new species and different genomic features in energy metabolism and defense.</title>
        <authorList>
            <person name="Fonseca A."/>
        </authorList>
    </citation>
    <scope>NUCLEOTIDE SEQUENCE</scope>
    <source>
        <strain evidence="1">HSG4</strain>
    </source>
</reference>
<evidence type="ECO:0000313" key="2">
    <source>
        <dbReference type="Proteomes" id="UP001171945"/>
    </source>
</evidence>
<dbReference type="InterPro" id="IPR017601">
    <property type="entry name" value="DGQHR-contain_dom"/>
</dbReference>
<accession>A0ABT7VUG3</accession>
<dbReference type="Pfam" id="PF14072">
    <property type="entry name" value="DndB"/>
    <property type="match status" value="1"/>
</dbReference>
<gene>
    <name evidence="1" type="ORF">QUF54_07545</name>
</gene>
<dbReference type="Proteomes" id="UP001171945">
    <property type="component" value="Unassembled WGS sequence"/>
</dbReference>
<protein>
    <submittedName>
        <fullName evidence="1">DGQHR domain-containing protein</fullName>
    </submittedName>
</protein>
<dbReference type="InterPro" id="IPR017642">
    <property type="entry name" value="DNA_S_mod_DndB"/>
</dbReference>
<keyword evidence="2" id="KW-1185">Reference proteome</keyword>
<comment type="caution">
    <text evidence="1">The sequence shown here is derived from an EMBL/GenBank/DDBJ whole genome shotgun (WGS) entry which is preliminary data.</text>
</comment>
<sequence>MKTEKTFAIEFEQSEIRFLSCTLKYKHLVEITYVVTRADSRDHSPPSEGAAVQRLLNKRRIKSIKDFVLEGGMFPNGIILNWTSNELFNFNKNKLELAIGDKMAQIIDGQHRIAGIRAALKEMPEIGDIEMPTIFTKKLDTQRCAQIFLSINTEQKPVPKNLVYDLYAIAFPNRDYTIERATDIADRL</sequence>
<dbReference type="EMBL" id="JAUCGM010000500">
    <property type="protein sequence ID" value="MDM8563191.1"/>
    <property type="molecule type" value="Genomic_DNA"/>
</dbReference>